<feature type="transmembrane region" description="Helical" evidence="2">
    <location>
        <begin position="114"/>
        <end position="138"/>
    </location>
</feature>
<gene>
    <name evidence="3" type="ORF">ACFHYQ_27365</name>
</gene>
<keyword evidence="4" id="KW-1185">Reference proteome</keyword>
<keyword evidence="2" id="KW-0472">Membrane</keyword>
<protein>
    <submittedName>
        <fullName evidence="3">Uncharacterized protein</fullName>
    </submittedName>
</protein>
<accession>A0ABV6UCX5</accession>
<comment type="caution">
    <text evidence="3">The sequence shown here is derived from an EMBL/GenBank/DDBJ whole genome shotgun (WGS) entry which is preliminary data.</text>
</comment>
<evidence type="ECO:0000256" key="2">
    <source>
        <dbReference type="SAM" id="Phobius"/>
    </source>
</evidence>
<organism evidence="3 4">
    <name type="scientific">Sphaerimonospora cavernae</name>
    <dbReference type="NCBI Taxonomy" id="1740611"/>
    <lineage>
        <taxon>Bacteria</taxon>
        <taxon>Bacillati</taxon>
        <taxon>Actinomycetota</taxon>
        <taxon>Actinomycetes</taxon>
        <taxon>Streptosporangiales</taxon>
        <taxon>Streptosporangiaceae</taxon>
        <taxon>Sphaerimonospora</taxon>
    </lineage>
</organism>
<keyword evidence="2" id="KW-0812">Transmembrane</keyword>
<feature type="region of interest" description="Disordered" evidence="1">
    <location>
        <begin position="33"/>
        <end position="53"/>
    </location>
</feature>
<evidence type="ECO:0000313" key="4">
    <source>
        <dbReference type="Proteomes" id="UP001589870"/>
    </source>
</evidence>
<proteinExistence type="predicted"/>
<dbReference type="EMBL" id="JBHMQT010000063">
    <property type="protein sequence ID" value="MFC0866023.1"/>
    <property type="molecule type" value="Genomic_DNA"/>
</dbReference>
<dbReference type="Proteomes" id="UP001589870">
    <property type="component" value="Unassembled WGS sequence"/>
</dbReference>
<evidence type="ECO:0000256" key="1">
    <source>
        <dbReference type="SAM" id="MobiDB-lite"/>
    </source>
</evidence>
<evidence type="ECO:0000313" key="3">
    <source>
        <dbReference type="EMBL" id="MFC0866023.1"/>
    </source>
</evidence>
<dbReference type="RefSeq" id="WP_394304028.1">
    <property type="nucleotide sequence ID" value="NZ_JBHMQT010000063.1"/>
</dbReference>
<reference evidence="3 4" key="1">
    <citation type="submission" date="2024-09" db="EMBL/GenBank/DDBJ databases">
        <authorList>
            <person name="Sun Q."/>
            <person name="Mori K."/>
        </authorList>
    </citation>
    <scope>NUCLEOTIDE SEQUENCE [LARGE SCALE GENOMIC DNA]</scope>
    <source>
        <strain evidence="3 4">TBRC 1851</strain>
    </source>
</reference>
<sequence length="394" mass="42756">MELLVALLTALGAVAGVVQAVVELIERSERRRRRREGGAGLGGPDAESFESPGVGGGLGTDASNVGYVTPFGAAPPLDPEVLSTSWHSCLAYLFGLVGALIFRRDPRPKVRFHAAQSLLLDVVSLGYLTVGLVAWVLYSAVRYPGPDAEIPPNDAVTWVWVLTSLAGPPVTHLVLALLALMGRHPRIPVLWKVAATISARPVSYSGSTPSDFEAVWHRVELYEGAEFRRAWGGRFVYRVRDGRVCPSCTTIDSGTGILGSGLLRRLSAIVFPKHVRDGIPREDFERAWHIMPVRGSRQLDDVIGRPYVYAILTDPRVSQTETGGRRRHAAPVELVEERPFDPSLFAGVLTAQPSCSWHGHTCARPVVAGVLVRDKGGETWHAVCDHALTALRHA</sequence>
<name>A0ABV6UCX5_9ACTN</name>
<keyword evidence="2" id="KW-1133">Transmembrane helix</keyword>
<feature type="transmembrane region" description="Helical" evidence="2">
    <location>
        <begin position="158"/>
        <end position="180"/>
    </location>
</feature>